<dbReference type="CDD" id="cd01347">
    <property type="entry name" value="ligand_gated_channel"/>
    <property type="match status" value="1"/>
</dbReference>
<sequence length="907" mass="97719">MFSPEDFFRWRLISIVRPQRRAPKVLLSGTIVGKKSSHLLLTVTVLALCMAGLLSGPTKAEPVPAYKFDIARQSVETALEALATQVGVLLLFPYDPVLSVDANAVKGVYSVRQALDILLQGTGLSGDLTEGGVITVSHARSDRNLGKPMNSKKTKKSFFSGLTALFAAIAAANQAAGQNTENTGLLIEEIVVTAQKREQSLQDTAMSVSALGTTEIERRNLVSMDDYLSTIPGVNVAAEGVGINRITIRGVRASGSEDSTVGVFFGEVPLNTVINGSAVDMKMVDLNRVEILRGPQGTLFGSGSMSGAVRSIPEAPNLERLEGSLEAGFSSTAESGGSNNETVGVLNLPLIQDKLALRMVAYRFDNSGFIDNVAASDPDAIAFAETFGVDLITESGIGSSEYTGGRVSMLWKPTDALAVTFIQAWQELEQNEGFQNVNLDLDDYQAKPVQIGSLNGGDQFRDDEIQLSSLVIEYDFGWGTLLSSTSKTSGGGLKAVDLASGALGLALVQVTDEDRDLFAQEVRFVSSWDSPFQLLAGVYYEEVEQVLDSDAPWYGDLDAIGIPFGGGLGTDPNDVFHEDSVFTNDQTAVFSELSYQLNEQFKVTVGGRWFDYERRENVLQSGALGSGIREDQRASEKDISFKSNLSYTPTDDLLFYAQWAQGFRIGAPVTPAPAATCDRFDAAGNPGPDGFLDGTNITIDNDSVEPDELDNYELGAKFSLLNERLQTRLALYRIDWTGLPVSVRATPDCGFSVLANAGEARIEGVELELSYYITDNWKFDLGLSSSEAELTQDSSLGEKGTRLPGAPELNASLGLEFSFKLAGNAAFARANYAYVDKYRDDIGARFTEAGGYHKLDTRAGVSLNAVDVSLYATNLLNENALTSVVGDPTLAFQMRPRTIGVDVKYLF</sequence>
<dbReference type="RefSeq" id="WP_142929931.1">
    <property type="nucleotide sequence ID" value="NZ_ML660113.1"/>
</dbReference>
<comment type="caution">
    <text evidence="14">The sequence shown here is derived from an EMBL/GenBank/DDBJ whole genome shotgun (WGS) entry which is preliminary data.</text>
</comment>
<comment type="similarity">
    <text evidence="11 12">Belongs to the TonB-dependent receptor family.</text>
</comment>
<dbReference type="Pfam" id="PF00593">
    <property type="entry name" value="TonB_dep_Rec_b-barrel"/>
    <property type="match status" value="1"/>
</dbReference>
<evidence type="ECO:0000259" key="13">
    <source>
        <dbReference type="SMART" id="SM00965"/>
    </source>
</evidence>
<dbReference type="EMBL" id="VHSG01000037">
    <property type="protein sequence ID" value="TQV66982.1"/>
    <property type="molecule type" value="Genomic_DNA"/>
</dbReference>
<dbReference type="Pfam" id="PF07715">
    <property type="entry name" value="Plug"/>
    <property type="match status" value="1"/>
</dbReference>
<evidence type="ECO:0000313" key="15">
    <source>
        <dbReference type="Proteomes" id="UP000319732"/>
    </source>
</evidence>
<evidence type="ECO:0000313" key="14">
    <source>
        <dbReference type="EMBL" id="TQV66982.1"/>
    </source>
</evidence>
<dbReference type="PANTHER" id="PTHR32552">
    <property type="entry name" value="FERRICHROME IRON RECEPTOR-RELATED"/>
    <property type="match status" value="1"/>
</dbReference>
<accession>A0A545SPS0</accession>
<evidence type="ECO:0000256" key="2">
    <source>
        <dbReference type="ARBA" id="ARBA00022448"/>
    </source>
</evidence>
<dbReference type="PROSITE" id="PS52016">
    <property type="entry name" value="TONB_DEPENDENT_REC_3"/>
    <property type="match status" value="1"/>
</dbReference>
<protein>
    <submittedName>
        <fullName evidence="14">TonB-dependent receptor</fullName>
    </submittedName>
</protein>
<gene>
    <name evidence="14" type="ORF">FKG94_26300</name>
</gene>
<evidence type="ECO:0000256" key="1">
    <source>
        <dbReference type="ARBA" id="ARBA00004571"/>
    </source>
</evidence>
<dbReference type="InterPro" id="IPR036942">
    <property type="entry name" value="Beta-barrel_TonB_sf"/>
</dbReference>
<feature type="domain" description="Secretin/TonB short N-terminal" evidence="13">
    <location>
        <begin position="90"/>
        <end position="139"/>
    </location>
</feature>
<keyword evidence="7" id="KW-0406">Ion transport</keyword>
<dbReference type="GO" id="GO:0009279">
    <property type="term" value="C:cell outer membrane"/>
    <property type="evidence" value="ECO:0007669"/>
    <property type="project" value="UniProtKB-SubCell"/>
</dbReference>
<dbReference type="GO" id="GO:0006826">
    <property type="term" value="P:iron ion transport"/>
    <property type="evidence" value="ECO:0007669"/>
    <property type="project" value="UniProtKB-KW"/>
</dbReference>
<keyword evidence="10 11" id="KW-0998">Cell outer membrane</keyword>
<keyword evidence="14" id="KW-0675">Receptor</keyword>
<keyword evidence="15" id="KW-1185">Reference proteome</keyword>
<dbReference type="InterPro" id="IPR011662">
    <property type="entry name" value="Secretin/TonB_short_N"/>
</dbReference>
<reference evidence="14 15" key="1">
    <citation type="submission" date="2019-06" db="EMBL/GenBank/DDBJ databases">
        <title>Whole genome sequence for Cellvibrionaceae sp. R142.</title>
        <authorList>
            <person name="Wang G."/>
        </authorList>
    </citation>
    <scope>NUCLEOTIDE SEQUENCE [LARGE SCALE GENOMIC DNA]</scope>
    <source>
        <strain evidence="14 15">R142</strain>
    </source>
</reference>
<keyword evidence="5 11" id="KW-0812">Transmembrane</keyword>
<evidence type="ECO:0000256" key="4">
    <source>
        <dbReference type="ARBA" id="ARBA00022496"/>
    </source>
</evidence>
<name>A0A545SPS0_9GAMM</name>
<organism evidence="14 15">
    <name type="scientific">Exilibacterium tricleocarpae</name>
    <dbReference type="NCBI Taxonomy" id="2591008"/>
    <lineage>
        <taxon>Bacteria</taxon>
        <taxon>Pseudomonadati</taxon>
        <taxon>Pseudomonadota</taxon>
        <taxon>Gammaproteobacteria</taxon>
        <taxon>Cellvibrionales</taxon>
        <taxon>Cellvibrionaceae</taxon>
        <taxon>Exilibacterium</taxon>
    </lineage>
</organism>
<evidence type="ECO:0000256" key="6">
    <source>
        <dbReference type="ARBA" id="ARBA00023004"/>
    </source>
</evidence>
<dbReference type="SUPFAM" id="SSF56935">
    <property type="entry name" value="Porins"/>
    <property type="match status" value="1"/>
</dbReference>
<dbReference type="SMART" id="SM00965">
    <property type="entry name" value="STN"/>
    <property type="match status" value="1"/>
</dbReference>
<evidence type="ECO:0000256" key="12">
    <source>
        <dbReference type="RuleBase" id="RU003357"/>
    </source>
</evidence>
<evidence type="ECO:0000256" key="5">
    <source>
        <dbReference type="ARBA" id="ARBA00022692"/>
    </source>
</evidence>
<keyword evidence="4" id="KW-0410">Iron transport</keyword>
<keyword evidence="2 11" id="KW-0813">Transport</keyword>
<dbReference type="InterPro" id="IPR039426">
    <property type="entry name" value="TonB-dep_rcpt-like"/>
</dbReference>
<dbReference type="AlphaFoldDB" id="A0A545SPS0"/>
<dbReference type="OrthoDB" id="127311at2"/>
<evidence type="ECO:0000256" key="8">
    <source>
        <dbReference type="ARBA" id="ARBA00023077"/>
    </source>
</evidence>
<evidence type="ECO:0000256" key="11">
    <source>
        <dbReference type="PROSITE-ProRule" id="PRU01360"/>
    </source>
</evidence>
<evidence type="ECO:0000256" key="7">
    <source>
        <dbReference type="ARBA" id="ARBA00023065"/>
    </source>
</evidence>
<evidence type="ECO:0000256" key="10">
    <source>
        <dbReference type="ARBA" id="ARBA00023237"/>
    </source>
</evidence>
<evidence type="ECO:0000256" key="9">
    <source>
        <dbReference type="ARBA" id="ARBA00023136"/>
    </source>
</evidence>
<keyword evidence="6" id="KW-0408">Iron</keyword>
<dbReference type="Proteomes" id="UP000319732">
    <property type="component" value="Unassembled WGS sequence"/>
</dbReference>
<dbReference type="Gene3D" id="2.40.170.20">
    <property type="entry name" value="TonB-dependent receptor, beta-barrel domain"/>
    <property type="match status" value="1"/>
</dbReference>
<dbReference type="InterPro" id="IPR000531">
    <property type="entry name" value="Beta-barrel_TonB"/>
</dbReference>
<evidence type="ECO:0000256" key="3">
    <source>
        <dbReference type="ARBA" id="ARBA00022452"/>
    </source>
</evidence>
<proteinExistence type="inferred from homology"/>
<dbReference type="Gene3D" id="3.55.50.30">
    <property type="match status" value="1"/>
</dbReference>
<keyword evidence="9 11" id="KW-0472">Membrane</keyword>
<dbReference type="PANTHER" id="PTHR32552:SF81">
    <property type="entry name" value="TONB-DEPENDENT OUTER MEMBRANE RECEPTOR"/>
    <property type="match status" value="1"/>
</dbReference>
<keyword evidence="8 12" id="KW-0798">TonB box</keyword>
<dbReference type="InterPro" id="IPR012910">
    <property type="entry name" value="Plug_dom"/>
</dbReference>
<keyword evidence="3 11" id="KW-1134">Transmembrane beta strand</keyword>
<comment type="subcellular location">
    <subcellularLocation>
        <location evidence="1 11">Cell outer membrane</location>
        <topology evidence="1 11">Multi-pass membrane protein</topology>
    </subcellularLocation>
</comment>